<protein>
    <recommendedName>
        <fullName evidence="4">Pentacotripeptide-repeat region of PRORP domain-containing protein</fullName>
    </recommendedName>
</protein>
<dbReference type="PROSITE" id="PS51375">
    <property type="entry name" value="PPR"/>
    <property type="match status" value="2"/>
</dbReference>
<dbReference type="Pfam" id="PF01535">
    <property type="entry name" value="PPR"/>
    <property type="match status" value="3"/>
</dbReference>
<dbReference type="Pfam" id="PF20431">
    <property type="entry name" value="E_motif"/>
    <property type="match status" value="1"/>
</dbReference>
<feature type="repeat" description="PPR" evidence="2">
    <location>
        <begin position="53"/>
        <end position="87"/>
    </location>
</feature>
<dbReference type="EMBL" id="LR721774">
    <property type="protein sequence ID" value="VVV39871.1"/>
    <property type="molecule type" value="Genomic_DNA"/>
</dbReference>
<dbReference type="InterPro" id="IPR011990">
    <property type="entry name" value="TPR-like_helical_dom_sf"/>
</dbReference>
<dbReference type="Pfam" id="PF13041">
    <property type="entry name" value="PPR_2"/>
    <property type="match status" value="1"/>
</dbReference>
<evidence type="ECO:0008006" key="4">
    <source>
        <dbReference type="Google" id="ProtNLM"/>
    </source>
</evidence>
<organism evidence="3">
    <name type="scientific">Nymphaea colorata</name>
    <name type="common">pocket water lily</name>
    <dbReference type="NCBI Taxonomy" id="210225"/>
    <lineage>
        <taxon>Eukaryota</taxon>
        <taxon>Viridiplantae</taxon>
        <taxon>Streptophyta</taxon>
        <taxon>Embryophyta</taxon>
        <taxon>Tracheophyta</taxon>
        <taxon>Spermatophyta</taxon>
        <taxon>Magnoliopsida</taxon>
        <taxon>Nymphaeales</taxon>
        <taxon>Nymphaeaceae</taxon>
        <taxon>Nymphaea</taxon>
    </lineage>
</organism>
<dbReference type="GO" id="GO:0009451">
    <property type="term" value="P:RNA modification"/>
    <property type="evidence" value="ECO:0007669"/>
    <property type="project" value="InterPro"/>
</dbReference>
<dbReference type="InterPro" id="IPR046960">
    <property type="entry name" value="PPR_At4g14850-like_plant"/>
</dbReference>
<evidence type="ECO:0000256" key="1">
    <source>
        <dbReference type="ARBA" id="ARBA00022737"/>
    </source>
</evidence>
<dbReference type="GO" id="GO:0003723">
    <property type="term" value="F:RNA binding"/>
    <property type="evidence" value="ECO:0007669"/>
    <property type="project" value="InterPro"/>
</dbReference>
<dbReference type="AlphaFoldDB" id="A0A5K0VFT0"/>
<dbReference type="Gramene" id="NC1G0106300.1">
    <property type="protein sequence ID" value="NC1G0106300.1:cds"/>
    <property type="gene ID" value="NC1G0106300"/>
</dbReference>
<dbReference type="PANTHER" id="PTHR47926:SF342">
    <property type="entry name" value="TETRATRICOPEPTIDE-LIKE HELICAL DOMAIN-CONTAINING PROTEIN-RELATED"/>
    <property type="match status" value="1"/>
</dbReference>
<dbReference type="Gene3D" id="1.25.40.10">
    <property type="entry name" value="Tetratricopeptide repeat domain"/>
    <property type="match status" value="2"/>
</dbReference>
<feature type="repeat" description="PPR" evidence="2">
    <location>
        <begin position="154"/>
        <end position="188"/>
    </location>
</feature>
<dbReference type="InterPro" id="IPR046848">
    <property type="entry name" value="E_motif"/>
</dbReference>
<evidence type="ECO:0000256" key="2">
    <source>
        <dbReference type="PROSITE-ProRule" id="PRU00708"/>
    </source>
</evidence>
<gene>
    <name evidence="3" type="ORF">NYM_LOCUS1091</name>
</gene>
<dbReference type="InterPro" id="IPR002885">
    <property type="entry name" value="PPR_rpt"/>
</dbReference>
<reference evidence="3" key="1">
    <citation type="submission" date="2019-09" db="EMBL/GenBank/DDBJ databases">
        <authorList>
            <person name="Zhang L."/>
        </authorList>
    </citation>
    <scope>NUCLEOTIDE SEQUENCE</scope>
</reference>
<sequence>MGCLIQGTLIHAHVIKYGFEKSSHVATLLMDMYGKCGNVEDASQVFDLSPCKDAVSWSTILSIFANLGNGHKAVELFDEMMAAGLPFDSVSLMEYLSLCSRLGALSQGKCLHGLMTKIGLETDTPVGTALIDMYAKCGNLSSARSFFNQMNIKDVICWNAMITGCGTNGCGDEAVGLFWKMNSLGFQPNNSTFLSILSACSHAGLVKHGFQIFEHMTDETTLVPDMQHFACLIDLLARAGHLHAAYQLVKSLSLEQDVGVLGALLGACKIYGEIAIGAEIARKFFELDLSDAGCYVLLSNWYAGLKDWNRVEMVQDLLRLKGLKKEPGCSMIDIGGSFHTFVFEDT</sequence>
<name>A0A5K0VFT0_9MAGN</name>
<keyword evidence="1" id="KW-0677">Repeat</keyword>
<evidence type="ECO:0000313" key="3">
    <source>
        <dbReference type="EMBL" id="VVV39871.1"/>
    </source>
</evidence>
<dbReference type="FunFam" id="1.25.40.10:FF:000090">
    <property type="entry name" value="Pentatricopeptide repeat-containing protein, chloroplastic"/>
    <property type="match status" value="1"/>
</dbReference>
<dbReference type="PANTHER" id="PTHR47926">
    <property type="entry name" value="PENTATRICOPEPTIDE REPEAT-CONTAINING PROTEIN"/>
    <property type="match status" value="1"/>
</dbReference>
<dbReference type="NCBIfam" id="TIGR00756">
    <property type="entry name" value="PPR"/>
    <property type="match status" value="2"/>
</dbReference>
<accession>A0A5K0VFT0</accession>
<dbReference type="FunFam" id="1.25.40.10:FF:000285">
    <property type="entry name" value="Pentatricopeptide repeat-containing protein, chloroplastic"/>
    <property type="match status" value="1"/>
</dbReference>
<proteinExistence type="predicted"/>